<sequence length="134" mass="14340">MTLVRALVAAACSLLFPGVGHAVLREWVRALFFSGLFVTAIALSFSADQLAAMSSLEGTWTVVTEETSAVDRFVLASIALFTATDALFRGLGAIGRDDTEGPTCPHCGRPLDTDLEFCHWCTTRLEAVEPDSTS</sequence>
<evidence type="ECO:0000313" key="3">
    <source>
        <dbReference type="EMBL" id="UTF53521.1"/>
    </source>
</evidence>
<reference evidence="3" key="1">
    <citation type="submission" date="2022-06" db="EMBL/GenBank/DDBJ databases">
        <title>Diverse halophilic archaea isolated from saline environments.</title>
        <authorList>
            <person name="Cui H.-L."/>
        </authorList>
    </citation>
    <scope>NUCLEOTIDE SEQUENCE</scope>
    <source>
        <strain evidence="3">WLHS1</strain>
    </source>
</reference>
<dbReference type="Proteomes" id="UP001056855">
    <property type="component" value="Chromosome"/>
</dbReference>
<feature type="domain" description="DUF7575" evidence="2">
    <location>
        <begin position="100"/>
        <end position="126"/>
    </location>
</feature>
<evidence type="ECO:0000313" key="4">
    <source>
        <dbReference type="Proteomes" id="UP001056855"/>
    </source>
</evidence>
<evidence type="ECO:0000259" key="2">
    <source>
        <dbReference type="Pfam" id="PF24460"/>
    </source>
</evidence>
<name>A0A9E7N9Y6_9EURY</name>
<dbReference type="InterPro" id="IPR055997">
    <property type="entry name" value="DUF7575"/>
</dbReference>
<protein>
    <submittedName>
        <fullName evidence="3">Zinc ribbon domain-containing protein</fullName>
    </submittedName>
</protein>
<dbReference type="AlphaFoldDB" id="A0A9E7N9Y6"/>
<gene>
    <name evidence="3" type="ORF">NGM29_17410</name>
</gene>
<keyword evidence="4" id="KW-1185">Reference proteome</keyword>
<organism evidence="3 4">
    <name type="scientific">Natronosalvus rutilus</name>
    <dbReference type="NCBI Taxonomy" id="2953753"/>
    <lineage>
        <taxon>Archaea</taxon>
        <taxon>Methanobacteriati</taxon>
        <taxon>Methanobacteriota</taxon>
        <taxon>Stenosarchaea group</taxon>
        <taxon>Halobacteria</taxon>
        <taxon>Halobacteriales</taxon>
        <taxon>Natrialbaceae</taxon>
        <taxon>Natronosalvus</taxon>
    </lineage>
</organism>
<keyword evidence="1" id="KW-1133">Transmembrane helix</keyword>
<accession>A0A9E7N9Y6</accession>
<dbReference type="EMBL" id="CP100355">
    <property type="protein sequence ID" value="UTF53521.1"/>
    <property type="molecule type" value="Genomic_DNA"/>
</dbReference>
<evidence type="ECO:0000256" key="1">
    <source>
        <dbReference type="SAM" id="Phobius"/>
    </source>
</evidence>
<dbReference type="GeneID" id="73291862"/>
<proteinExistence type="predicted"/>
<dbReference type="KEGG" id="sawl:NGM29_17410"/>
<dbReference type="RefSeq" id="WP_254158047.1">
    <property type="nucleotide sequence ID" value="NZ_CP100355.1"/>
</dbReference>
<keyword evidence="1" id="KW-0812">Transmembrane</keyword>
<keyword evidence="1" id="KW-0472">Membrane</keyword>
<dbReference type="Pfam" id="PF24460">
    <property type="entry name" value="DUF7575"/>
    <property type="match status" value="1"/>
</dbReference>
<feature type="transmembrane region" description="Helical" evidence="1">
    <location>
        <begin position="30"/>
        <end position="47"/>
    </location>
</feature>